<evidence type="ECO:0000256" key="3">
    <source>
        <dbReference type="ARBA" id="ARBA00022692"/>
    </source>
</evidence>
<evidence type="ECO:0000259" key="8">
    <source>
        <dbReference type="Pfam" id="PF01694"/>
    </source>
</evidence>
<feature type="transmembrane region" description="Helical" evidence="7">
    <location>
        <begin position="91"/>
        <end position="110"/>
    </location>
</feature>
<evidence type="ECO:0000256" key="5">
    <source>
        <dbReference type="ARBA" id="ARBA00022989"/>
    </source>
</evidence>
<reference evidence="9 10" key="1">
    <citation type="submission" date="2020-10" db="EMBL/GenBank/DDBJ databases">
        <title>Connecting structure to function with the recovery of over 1000 high-quality activated sludge metagenome-assembled genomes encoding full-length rRNA genes using long-read sequencing.</title>
        <authorList>
            <person name="Singleton C.M."/>
            <person name="Petriglieri F."/>
            <person name="Kristensen J.M."/>
            <person name="Kirkegaard R.H."/>
            <person name="Michaelsen T.Y."/>
            <person name="Andersen M.H."/>
            <person name="Karst S.M."/>
            <person name="Dueholm M.S."/>
            <person name="Nielsen P.H."/>
            <person name="Albertsen M."/>
        </authorList>
    </citation>
    <scope>NUCLEOTIDE SEQUENCE [LARGE SCALE GENOMIC DNA]</scope>
    <source>
        <strain evidence="9">Ribe_18-Q3-R11-54_BAT3C.373</strain>
    </source>
</reference>
<dbReference type="InterPro" id="IPR035952">
    <property type="entry name" value="Rhomboid-like_sf"/>
</dbReference>
<dbReference type="PANTHER" id="PTHR43731">
    <property type="entry name" value="RHOMBOID PROTEASE"/>
    <property type="match status" value="1"/>
</dbReference>
<dbReference type="Proteomes" id="UP000808349">
    <property type="component" value="Unassembled WGS sequence"/>
</dbReference>
<dbReference type="GO" id="GO:0006508">
    <property type="term" value="P:proteolysis"/>
    <property type="evidence" value="ECO:0007669"/>
    <property type="project" value="UniProtKB-KW"/>
</dbReference>
<comment type="subcellular location">
    <subcellularLocation>
        <location evidence="1">Membrane</location>
        <topology evidence="1">Multi-pass membrane protein</topology>
    </subcellularLocation>
</comment>
<gene>
    <name evidence="9" type="ORF">IPO85_18395</name>
</gene>
<feature type="transmembrane region" description="Helical" evidence="7">
    <location>
        <begin position="143"/>
        <end position="167"/>
    </location>
</feature>
<dbReference type="PANTHER" id="PTHR43731:SF14">
    <property type="entry name" value="PRESENILIN-ASSOCIATED RHOMBOID-LIKE PROTEIN, MITOCHONDRIAL"/>
    <property type="match status" value="1"/>
</dbReference>
<dbReference type="AlphaFoldDB" id="A0A9D7XJ84"/>
<evidence type="ECO:0000256" key="2">
    <source>
        <dbReference type="ARBA" id="ARBA00009045"/>
    </source>
</evidence>
<keyword evidence="3 7" id="KW-0812">Transmembrane</keyword>
<evidence type="ECO:0000313" key="10">
    <source>
        <dbReference type="Proteomes" id="UP000808349"/>
    </source>
</evidence>
<evidence type="ECO:0000256" key="4">
    <source>
        <dbReference type="ARBA" id="ARBA00022801"/>
    </source>
</evidence>
<dbReference type="SUPFAM" id="SSF144091">
    <property type="entry name" value="Rhomboid-like"/>
    <property type="match status" value="1"/>
</dbReference>
<keyword evidence="9" id="KW-0645">Protease</keyword>
<evidence type="ECO:0000313" key="9">
    <source>
        <dbReference type="EMBL" id="MBK9719443.1"/>
    </source>
</evidence>
<sequence length="198" mass="22479">MNELFPLITVSLLAAMLLISYSGFTNYSVIEACRHYPYLEHRDKSYYRWITCGFVHGSWMHLLLNAFVLYQFGFVVEKMMIMQFGQIPGMMVYLTLYLIILILSCLPTYLKQQNNASYASIGASGAISGILFVYIYHFPFSTLSLYGILPLPALLMGVLYLIYSWWAAKNSNDGIDHDAHYYGAVIGLVCAFIIDKLG</sequence>
<dbReference type="EMBL" id="JADKFW010000021">
    <property type="protein sequence ID" value="MBK9719443.1"/>
    <property type="molecule type" value="Genomic_DNA"/>
</dbReference>
<comment type="caution">
    <text evidence="9">The sequence shown here is derived from an EMBL/GenBank/DDBJ whole genome shotgun (WGS) entry which is preliminary data.</text>
</comment>
<protein>
    <submittedName>
        <fullName evidence="9">Rhomboid family intramembrane serine protease</fullName>
    </submittedName>
</protein>
<organism evidence="9 10">
    <name type="scientific">Candidatus Defluviibacterium haderslevense</name>
    <dbReference type="NCBI Taxonomy" id="2981993"/>
    <lineage>
        <taxon>Bacteria</taxon>
        <taxon>Pseudomonadati</taxon>
        <taxon>Bacteroidota</taxon>
        <taxon>Saprospiria</taxon>
        <taxon>Saprospirales</taxon>
        <taxon>Saprospiraceae</taxon>
        <taxon>Candidatus Defluviibacterium</taxon>
    </lineage>
</organism>
<dbReference type="Pfam" id="PF01694">
    <property type="entry name" value="Rhomboid"/>
    <property type="match status" value="1"/>
</dbReference>
<feature type="domain" description="Peptidase S54 rhomboid" evidence="8">
    <location>
        <begin position="45"/>
        <end position="194"/>
    </location>
</feature>
<dbReference type="InterPro" id="IPR022764">
    <property type="entry name" value="Peptidase_S54_rhomboid_dom"/>
</dbReference>
<dbReference type="GO" id="GO:0004252">
    <property type="term" value="F:serine-type endopeptidase activity"/>
    <property type="evidence" value="ECO:0007669"/>
    <property type="project" value="InterPro"/>
</dbReference>
<proteinExistence type="inferred from homology"/>
<keyword evidence="6 7" id="KW-0472">Membrane</keyword>
<comment type="similarity">
    <text evidence="2">Belongs to the peptidase S54 family.</text>
</comment>
<feature type="transmembrane region" description="Helical" evidence="7">
    <location>
        <begin position="116"/>
        <end position="136"/>
    </location>
</feature>
<accession>A0A9D7XJ84</accession>
<evidence type="ECO:0000256" key="6">
    <source>
        <dbReference type="ARBA" id="ARBA00023136"/>
    </source>
</evidence>
<evidence type="ECO:0000256" key="1">
    <source>
        <dbReference type="ARBA" id="ARBA00004141"/>
    </source>
</evidence>
<keyword evidence="4" id="KW-0378">Hydrolase</keyword>
<evidence type="ECO:0000256" key="7">
    <source>
        <dbReference type="SAM" id="Phobius"/>
    </source>
</evidence>
<feature type="transmembrane region" description="Helical" evidence="7">
    <location>
        <begin position="46"/>
        <end position="70"/>
    </location>
</feature>
<dbReference type="InterPro" id="IPR050925">
    <property type="entry name" value="Rhomboid_protease_S54"/>
</dbReference>
<keyword evidence="5 7" id="KW-1133">Transmembrane helix</keyword>
<name>A0A9D7XJ84_9BACT</name>
<dbReference type="GO" id="GO:0016020">
    <property type="term" value="C:membrane"/>
    <property type="evidence" value="ECO:0007669"/>
    <property type="project" value="UniProtKB-SubCell"/>
</dbReference>
<dbReference type="Gene3D" id="1.20.1540.10">
    <property type="entry name" value="Rhomboid-like"/>
    <property type="match status" value="1"/>
</dbReference>